<sequence length="82" mass="9602">MITDKDVTKLKKTFVTKNEFKKEMKDAFEKNTGIIVKEITTVIKMVGEINQKLDKNKKETDDVLDDHERRLDKVEDKVFSQA</sequence>
<keyword evidence="1" id="KW-0175">Coiled coil</keyword>
<organism evidence="2 3">
    <name type="scientific">Candidatus Roizmanbacteria bacterium GW2011_GWA2_35_19</name>
    <dbReference type="NCBI Taxonomy" id="1618478"/>
    <lineage>
        <taxon>Bacteria</taxon>
        <taxon>Candidatus Roizmaniibacteriota</taxon>
    </lineage>
</organism>
<name>A0A0G0C657_9BACT</name>
<protein>
    <submittedName>
        <fullName evidence="2">Uncharacterized protein</fullName>
    </submittedName>
</protein>
<gene>
    <name evidence="2" type="ORF">UR68_C0031G0009</name>
</gene>
<dbReference type="Proteomes" id="UP000034457">
    <property type="component" value="Unassembled WGS sequence"/>
</dbReference>
<evidence type="ECO:0000313" key="3">
    <source>
        <dbReference type="Proteomes" id="UP000034457"/>
    </source>
</evidence>
<reference evidence="2 3" key="1">
    <citation type="journal article" date="2015" name="Nature">
        <title>rRNA introns, odd ribosomes, and small enigmatic genomes across a large radiation of phyla.</title>
        <authorList>
            <person name="Brown C.T."/>
            <person name="Hug L.A."/>
            <person name="Thomas B.C."/>
            <person name="Sharon I."/>
            <person name="Castelle C.J."/>
            <person name="Singh A."/>
            <person name="Wilkins M.J."/>
            <person name="Williams K.H."/>
            <person name="Banfield J.F."/>
        </authorList>
    </citation>
    <scope>NUCLEOTIDE SEQUENCE [LARGE SCALE GENOMIC DNA]</scope>
</reference>
<evidence type="ECO:0000256" key="1">
    <source>
        <dbReference type="SAM" id="Coils"/>
    </source>
</evidence>
<feature type="coiled-coil region" evidence="1">
    <location>
        <begin position="50"/>
        <end position="77"/>
    </location>
</feature>
<dbReference type="EMBL" id="LBQC01000031">
    <property type="protein sequence ID" value="KKP71591.1"/>
    <property type="molecule type" value="Genomic_DNA"/>
</dbReference>
<proteinExistence type="predicted"/>
<evidence type="ECO:0000313" key="2">
    <source>
        <dbReference type="EMBL" id="KKP71591.1"/>
    </source>
</evidence>
<comment type="caution">
    <text evidence="2">The sequence shown here is derived from an EMBL/GenBank/DDBJ whole genome shotgun (WGS) entry which is preliminary data.</text>
</comment>
<accession>A0A0G0C657</accession>
<dbReference type="AlphaFoldDB" id="A0A0G0C657"/>